<dbReference type="InterPro" id="IPR036179">
    <property type="entry name" value="Ig-like_dom_sf"/>
</dbReference>
<keyword evidence="5" id="KW-1279">T cell receptor</keyword>
<evidence type="ECO:0000256" key="4">
    <source>
        <dbReference type="ARBA" id="ARBA00023319"/>
    </source>
</evidence>
<dbReference type="SUPFAM" id="SSF48726">
    <property type="entry name" value="Immunoglobulin"/>
    <property type="match status" value="1"/>
</dbReference>
<dbReference type="SMART" id="SM00406">
    <property type="entry name" value="IGv"/>
    <property type="match status" value="1"/>
</dbReference>
<keyword evidence="1" id="KW-0732">Signal</keyword>
<sequence>TQGRELNPYEGHLEIGDLPMHLDVLECECLVSGAVVGDSVQSNEPEVSRSEGDTVTLSCSYDTSYTGAVYLYWYRQYPNRAPQYILQRGTREVRSVTDTAGFAQERFSSQANDSSTTLNIAALELADTAVYLCALQMYKSPSSPAVGDGTNIKMGSSGWAFQRRLRELGASSHYIFLVITLDIIAGKRIHDTSECIKKYEQYLYELEETPLLFYS</sequence>
<keyword evidence="3" id="KW-0675">Receptor</keyword>
<dbReference type="InterPro" id="IPR003599">
    <property type="entry name" value="Ig_sub"/>
</dbReference>
<dbReference type="PANTHER" id="PTHR19367:SF18">
    <property type="entry name" value="T CELL RECEPTOR ALPHA VARIABLE 16"/>
    <property type="match status" value="1"/>
</dbReference>
<evidence type="ECO:0000256" key="2">
    <source>
        <dbReference type="ARBA" id="ARBA00023130"/>
    </source>
</evidence>
<dbReference type="PANTHER" id="PTHR19367">
    <property type="entry name" value="T-CELL RECEPTOR ALPHA CHAIN V REGION"/>
    <property type="match status" value="1"/>
</dbReference>
<dbReference type="GO" id="GO:0002250">
    <property type="term" value="P:adaptive immune response"/>
    <property type="evidence" value="ECO:0007669"/>
    <property type="project" value="UniProtKB-KW"/>
</dbReference>
<dbReference type="InterPro" id="IPR007110">
    <property type="entry name" value="Ig-like_dom"/>
</dbReference>
<evidence type="ECO:0000256" key="3">
    <source>
        <dbReference type="ARBA" id="ARBA00023170"/>
    </source>
</evidence>
<keyword evidence="4" id="KW-0393">Immunoglobulin domain</keyword>
<dbReference type="OrthoDB" id="8947657at2759"/>
<dbReference type="AlphaFoldDB" id="A0A8C4WRT6"/>
<dbReference type="Proteomes" id="UP000694390">
    <property type="component" value="Unassembled WGS sequence"/>
</dbReference>
<organism evidence="7 8">
    <name type="scientific">Gopherus evgoodei</name>
    <name type="common">Goodes thornscrub tortoise</name>
    <dbReference type="NCBI Taxonomy" id="1825980"/>
    <lineage>
        <taxon>Eukaryota</taxon>
        <taxon>Metazoa</taxon>
        <taxon>Chordata</taxon>
        <taxon>Craniata</taxon>
        <taxon>Vertebrata</taxon>
        <taxon>Euteleostomi</taxon>
        <taxon>Archelosauria</taxon>
        <taxon>Testudinata</taxon>
        <taxon>Testudines</taxon>
        <taxon>Cryptodira</taxon>
        <taxon>Durocryptodira</taxon>
        <taxon>Testudinoidea</taxon>
        <taxon>Testudinidae</taxon>
        <taxon>Gopherus</taxon>
    </lineage>
</organism>
<evidence type="ECO:0000259" key="6">
    <source>
        <dbReference type="PROSITE" id="PS50835"/>
    </source>
</evidence>
<evidence type="ECO:0000313" key="8">
    <source>
        <dbReference type="Proteomes" id="UP000694390"/>
    </source>
</evidence>
<keyword evidence="5" id="KW-0391">Immunity</keyword>
<name>A0A8C4WRT6_9SAUR</name>
<evidence type="ECO:0000256" key="5">
    <source>
        <dbReference type="ARBA" id="ARBA00043266"/>
    </source>
</evidence>
<proteinExistence type="predicted"/>
<reference evidence="7" key="2">
    <citation type="submission" date="2025-09" db="UniProtKB">
        <authorList>
            <consortium name="Ensembl"/>
        </authorList>
    </citation>
    <scope>IDENTIFICATION</scope>
</reference>
<dbReference type="GO" id="GO:0042101">
    <property type="term" value="C:T cell receptor complex"/>
    <property type="evidence" value="ECO:0007669"/>
    <property type="project" value="UniProtKB-KW"/>
</dbReference>
<dbReference type="Pfam" id="PF07686">
    <property type="entry name" value="V-set"/>
    <property type="match status" value="1"/>
</dbReference>
<accession>A0A8C4WRT6</accession>
<protein>
    <recommendedName>
        <fullName evidence="6">Ig-like domain-containing protein</fullName>
    </recommendedName>
</protein>
<evidence type="ECO:0000313" key="7">
    <source>
        <dbReference type="Ensembl" id="ENSGEVP00005020107.1"/>
    </source>
</evidence>
<keyword evidence="8" id="KW-1185">Reference proteome</keyword>
<reference evidence="7" key="1">
    <citation type="submission" date="2025-08" db="UniProtKB">
        <authorList>
            <consortium name="Ensembl"/>
        </authorList>
    </citation>
    <scope>IDENTIFICATION</scope>
</reference>
<dbReference type="InterPro" id="IPR013106">
    <property type="entry name" value="Ig_V-set"/>
</dbReference>
<dbReference type="InterPro" id="IPR013783">
    <property type="entry name" value="Ig-like_fold"/>
</dbReference>
<feature type="domain" description="Ig-like" evidence="6">
    <location>
        <begin position="38"/>
        <end position="153"/>
    </location>
</feature>
<dbReference type="FunFam" id="2.60.40.10:FF:002173">
    <property type="entry name" value="TRADV8 protein"/>
    <property type="match status" value="1"/>
</dbReference>
<evidence type="ECO:0000256" key="1">
    <source>
        <dbReference type="ARBA" id="ARBA00022729"/>
    </source>
</evidence>
<dbReference type="InterPro" id="IPR051287">
    <property type="entry name" value="TCR_variable_region"/>
</dbReference>
<dbReference type="GeneTree" id="ENSGT00830000128446"/>
<dbReference type="PROSITE" id="PS50835">
    <property type="entry name" value="IG_LIKE"/>
    <property type="match status" value="1"/>
</dbReference>
<dbReference type="Ensembl" id="ENSGEVT00005021121.1">
    <property type="protein sequence ID" value="ENSGEVP00005020107.1"/>
    <property type="gene ID" value="ENSGEVG00005014253.1"/>
</dbReference>
<dbReference type="SMART" id="SM00409">
    <property type="entry name" value="IG"/>
    <property type="match status" value="1"/>
</dbReference>
<keyword evidence="2" id="KW-1064">Adaptive immunity</keyword>
<dbReference type="Gene3D" id="2.60.40.10">
    <property type="entry name" value="Immunoglobulins"/>
    <property type="match status" value="1"/>
</dbReference>